<keyword evidence="8" id="KW-1185">Reference proteome</keyword>
<sequence length="391" mass="45954">MEEIKAIKLVTFIENCICVYRNYAMCTKRNKKIISLRIIVEIIIVFFVNINNILLLHKYYNGSGLLYIIYLFLVVYYINYMFCIFYGALQGKAYRQLIFCFNKINAIAKRDKSYKKSLARLKNMCIVISIALLIISALSVFVDRSNSWNIYEVSLRDSLLILSKIHMDFFYHFEYVVYFTHIKIFHLTLRYLNSRVKMAQFEMKMTRRDVHDEGERNIRILLTKELTTEWAVLYKCLVFGTKTMKSLFGLQMLIAMVMSFVNFTLSLYGIILICSIGIIFKEQSQTASQHNLLLILTYYTATMLLIFIVAQSVYNEVEMLKRNLARMYNILAVDSDETQQKLVKDFLRMVYKNKVEIKMLSIFPVGMPMLTFFLSLSASYVVVMVQFSNVF</sequence>
<evidence type="ECO:0000313" key="8">
    <source>
        <dbReference type="Proteomes" id="UP000005204"/>
    </source>
</evidence>
<comment type="subcellular location">
    <subcellularLocation>
        <location evidence="1 6">Cell membrane</location>
        <topology evidence="1 6">Multi-pass membrane protein</topology>
    </subcellularLocation>
</comment>
<keyword evidence="6" id="KW-0675">Receptor</keyword>
<keyword evidence="5 6" id="KW-0472">Membrane</keyword>
<evidence type="ECO:0000256" key="2">
    <source>
        <dbReference type="ARBA" id="ARBA00022475"/>
    </source>
</evidence>
<comment type="function">
    <text evidence="6">Gustatory receptor which mediates acceptance or avoidance behavior, depending on its substrates.</text>
</comment>
<dbReference type="InterPro" id="IPR013604">
    <property type="entry name" value="7TM_chemorcpt"/>
</dbReference>
<evidence type="ECO:0000256" key="3">
    <source>
        <dbReference type="ARBA" id="ARBA00022692"/>
    </source>
</evidence>
<feature type="transmembrane region" description="Helical" evidence="6">
    <location>
        <begin position="67"/>
        <end position="89"/>
    </location>
</feature>
<evidence type="ECO:0000256" key="5">
    <source>
        <dbReference type="ARBA" id="ARBA00023136"/>
    </source>
</evidence>
<dbReference type="GO" id="GO:0005886">
    <property type="term" value="C:plasma membrane"/>
    <property type="evidence" value="ECO:0007669"/>
    <property type="project" value="UniProtKB-SubCell"/>
</dbReference>
<feature type="transmembrane region" description="Helical" evidence="6">
    <location>
        <begin position="34"/>
        <end position="55"/>
    </location>
</feature>
<reference evidence="7" key="2">
    <citation type="submission" date="2022-06" db="UniProtKB">
        <authorList>
            <consortium name="EnsemblMetazoa"/>
        </authorList>
    </citation>
    <scope>IDENTIFICATION</scope>
    <source>
        <strain evidence="7">p50T (Dazao)</strain>
    </source>
</reference>
<dbReference type="EnsemblMetazoa" id="XM_038013302.1">
    <property type="protein sequence ID" value="XP_037869230.1"/>
    <property type="gene ID" value="LOC119628998"/>
</dbReference>
<name>A0A8R2QUE8_BOMMO</name>
<keyword evidence="2 6" id="KW-1003">Cell membrane</keyword>
<proteinExistence type="inferred from homology"/>
<keyword evidence="4 6" id="KW-1133">Transmembrane helix</keyword>
<evidence type="ECO:0000256" key="4">
    <source>
        <dbReference type="ARBA" id="ARBA00022989"/>
    </source>
</evidence>
<feature type="transmembrane region" description="Helical" evidence="6">
    <location>
        <begin position="359"/>
        <end position="383"/>
    </location>
</feature>
<dbReference type="GO" id="GO:0007165">
    <property type="term" value="P:signal transduction"/>
    <property type="evidence" value="ECO:0007669"/>
    <property type="project" value="UniProtKB-KW"/>
</dbReference>
<dbReference type="AlphaFoldDB" id="A0A8R2QUE8"/>
<dbReference type="Proteomes" id="UP000005204">
    <property type="component" value="Unassembled WGS sequence"/>
</dbReference>
<protein>
    <recommendedName>
        <fullName evidence="6">Gustatory receptor</fullName>
    </recommendedName>
</protein>
<evidence type="ECO:0000313" key="7">
    <source>
        <dbReference type="EnsemblMetazoa" id="XP_037869230.1"/>
    </source>
</evidence>
<feature type="transmembrane region" description="Helical" evidence="6">
    <location>
        <begin position="252"/>
        <end position="280"/>
    </location>
</feature>
<feature type="transmembrane region" description="Helical" evidence="6">
    <location>
        <begin position="124"/>
        <end position="142"/>
    </location>
</feature>
<feature type="transmembrane region" description="Helical" evidence="6">
    <location>
        <begin position="169"/>
        <end position="189"/>
    </location>
</feature>
<keyword evidence="6" id="KW-0807">Transducer</keyword>
<evidence type="ECO:0000256" key="6">
    <source>
        <dbReference type="RuleBase" id="RU363108"/>
    </source>
</evidence>
<organism evidence="7 8">
    <name type="scientific">Bombyx mori</name>
    <name type="common">Silk moth</name>
    <dbReference type="NCBI Taxonomy" id="7091"/>
    <lineage>
        <taxon>Eukaryota</taxon>
        <taxon>Metazoa</taxon>
        <taxon>Ecdysozoa</taxon>
        <taxon>Arthropoda</taxon>
        <taxon>Hexapoda</taxon>
        <taxon>Insecta</taxon>
        <taxon>Pterygota</taxon>
        <taxon>Neoptera</taxon>
        <taxon>Endopterygota</taxon>
        <taxon>Lepidoptera</taxon>
        <taxon>Glossata</taxon>
        <taxon>Ditrysia</taxon>
        <taxon>Bombycoidea</taxon>
        <taxon>Bombycidae</taxon>
        <taxon>Bombycinae</taxon>
        <taxon>Bombyx</taxon>
    </lineage>
</organism>
<dbReference type="GO" id="GO:0050909">
    <property type="term" value="P:sensory perception of taste"/>
    <property type="evidence" value="ECO:0007669"/>
    <property type="project" value="InterPro"/>
</dbReference>
<reference evidence="8" key="1">
    <citation type="journal article" date="2008" name="Insect Biochem. Mol. Biol.">
        <title>The genome of a lepidopteran model insect, the silkworm Bombyx mori.</title>
        <authorList>
            <consortium name="International Silkworm Genome Consortium"/>
        </authorList>
    </citation>
    <scope>NUCLEOTIDE SEQUENCE [LARGE SCALE GENOMIC DNA]</scope>
    <source>
        <strain evidence="8">p50T</strain>
    </source>
</reference>
<comment type="similarity">
    <text evidence="6">Belongs to the insect chemoreceptor superfamily. Gustatory receptor (GR) family.</text>
</comment>
<keyword evidence="3 6" id="KW-0812">Transmembrane</keyword>
<dbReference type="Pfam" id="PF08395">
    <property type="entry name" value="7tm_7"/>
    <property type="match status" value="1"/>
</dbReference>
<accession>A0A8R2QUE8</accession>
<evidence type="ECO:0000256" key="1">
    <source>
        <dbReference type="ARBA" id="ARBA00004651"/>
    </source>
</evidence>
<feature type="transmembrane region" description="Helical" evidence="6">
    <location>
        <begin position="292"/>
        <end position="314"/>
    </location>
</feature>